<dbReference type="Pfam" id="PF17836">
    <property type="entry name" value="PglD_N"/>
    <property type="match status" value="1"/>
</dbReference>
<dbReference type="AlphaFoldDB" id="A0A1H9W685"/>
<dbReference type="Proteomes" id="UP000182584">
    <property type="component" value="Unassembled WGS sequence"/>
</dbReference>
<evidence type="ECO:0000259" key="2">
    <source>
        <dbReference type="Pfam" id="PF17836"/>
    </source>
</evidence>
<keyword evidence="3" id="KW-0012">Acyltransferase</keyword>
<accession>A0A1H9W685</accession>
<dbReference type="Pfam" id="PF00132">
    <property type="entry name" value="Hexapep"/>
    <property type="match status" value="2"/>
</dbReference>
<evidence type="ECO:0000256" key="1">
    <source>
        <dbReference type="PIRSR" id="PIRSR620019-2"/>
    </source>
</evidence>
<gene>
    <name evidence="3" type="ORF">SAMN04487884_12733</name>
</gene>
<dbReference type="CDD" id="cd03360">
    <property type="entry name" value="LbH_AT_putative"/>
    <property type="match status" value="1"/>
</dbReference>
<dbReference type="PANTHER" id="PTHR43300:SF7">
    <property type="entry name" value="UDP-N-ACETYLBACILLOSAMINE N-ACETYLTRANSFERASE"/>
    <property type="match status" value="1"/>
</dbReference>
<sequence>MKDIAVIGTGDFASIVYQILRKHEKNVVCFCVDDEYLSDDNTSFWDIPVIGRSELIKKYTPDTTELVAGFIGSPMFDIRQKKCDEYKALGYSFANVIDTDVSYAAQIGEGNVIMQNVSLGFDTHIGDGNIIWPGVVFPHNNYIGDYNNIAPTASLSGYAKVGSHCYIGNNAIIKNRITVNDYTFVGAGAYIRHDTVSGTTIVPPRSYELDRPDTRL</sequence>
<proteinExistence type="predicted"/>
<dbReference type="InterPro" id="IPR020019">
    <property type="entry name" value="AcTrfase_PglD-like"/>
</dbReference>
<name>A0A1H9W685_BUTFI</name>
<dbReference type="OrthoDB" id="9801456at2"/>
<organism evidence="3 4">
    <name type="scientific">Butyrivibrio fibrisolvens</name>
    <dbReference type="NCBI Taxonomy" id="831"/>
    <lineage>
        <taxon>Bacteria</taxon>
        <taxon>Bacillati</taxon>
        <taxon>Bacillota</taxon>
        <taxon>Clostridia</taxon>
        <taxon>Lachnospirales</taxon>
        <taxon>Lachnospiraceae</taxon>
        <taxon>Butyrivibrio</taxon>
    </lineage>
</organism>
<protein>
    <submittedName>
        <fullName evidence="3">Sugar O-acyltransferase, sialic acid O-acetyltransferase NeuD family</fullName>
    </submittedName>
</protein>
<keyword evidence="3" id="KW-0808">Transferase</keyword>
<dbReference type="PANTHER" id="PTHR43300">
    <property type="entry name" value="ACETYLTRANSFERASE"/>
    <property type="match status" value="1"/>
</dbReference>
<evidence type="ECO:0000313" key="4">
    <source>
        <dbReference type="Proteomes" id="UP000182584"/>
    </source>
</evidence>
<dbReference type="Gene3D" id="2.160.10.10">
    <property type="entry name" value="Hexapeptide repeat proteins"/>
    <property type="match status" value="1"/>
</dbReference>
<dbReference type="Gene3D" id="3.40.50.20">
    <property type="match status" value="1"/>
</dbReference>
<dbReference type="eggNOG" id="COG1044">
    <property type="taxonomic scope" value="Bacteria"/>
</dbReference>
<feature type="binding site" evidence="1">
    <location>
        <position position="72"/>
    </location>
    <ligand>
        <name>substrate</name>
    </ligand>
</feature>
<reference evidence="3 4" key="1">
    <citation type="submission" date="2016-10" db="EMBL/GenBank/DDBJ databases">
        <authorList>
            <person name="de Groot N.N."/>
        </authorList>
    </citation>
    <scope>NUCLEOTIDE SEQUENCE [LARGE SCALE GENOMIC DNA]</scope>
    <source>
        <strain evidence="3 4">AR40</strain>
    </source>
</reference>
<dbReference type="GO" id="GO:0016746">
    <property type="term" value="F:acyltransferase activity"/>
    <property type="evidence" value="ECO:0007669"/>
    <property type="project" value="UniProtKB-KW"/>
</dbReference>
<dbReference type="InterPro" id="IPR001451">
    <property type="entry name" value="Hexapep"/>
</dbReference>
<dbReference type="SUPFAM" id="SSF51161">
    <property type="entry name" value="Trimeric LpxA-like enzymes"/>
    <property type="match status" value="1"/>
</dbReference>
<evidence type="ECO:0000313" key="3">
    <source>
        <dbReference type="EMBL" id="SES29187.1"/>
    </source>
</evidence>
<feature type="domain" description="PglD N-terminal" evidence="2">
    <location>
        <begin position="3"/>
        <end position="69"/>
    </location>
</feature>
<dbReference type="RefSeq" id="WP_074758138.1">
    <property type="nucleotide sequence ID" value="NZ_FOGJ01000027.1"/>
</dbReference>
<dbReference type="InterPro" id="IPR050179">
    <property type="entry name" value="Trans_hexapeptide_repeat"/>
</dbReference>
<dbReference type="InterPro" id="IPR011004">
    <property type="entry name" value="Trimer_LpxA-like_sf"/>
</dbReference>
<dbReference type="InterPro" id="IPR041561">
    <property type="entry name" value="PglD_N"/>
</dbReference>
<dbReference type="EMBL" id="FOGJ01000027">
    <property type="protein sequence ID" value="SES29187.1"/>
    <property type="molecule type" value="Genomic_DNA"/>
</dbReference>